<dbReference type="Gene3D" id="3.50.50.60">
    <property type="entry name" value="FAD/NAD(P)-binding domain"/>
    <property type="match status" value="1"/>
</dbReference>
<protein>
    <submittedName>
        <fullName evidence="2">Oxidoreductase</fullName>
    </submittedName>
</protein>
<dbReference type="SUPFAM" id="SSF51905">
    <property type="entry name" value="FAD/NAD(P)-binding domain"/>
    <property type="match status" value="1"/>
</dbReference>
<dbReference type="PANTHER" id="PTHR42685:SF22">
    <property type="entry name" value="CONDITIONED MEDIUM FACTOR RECEPTOR 1"/>
    <property type="match status" value="1"/>
</dbReference>
<dbReference type="GO" id="GO:0071949">
    <property type="term" value="F:FAD binding"/>
    <property type="evidence" value="ECO:0007669"/>
    <property type="project" value="InterPro"/>
</dbReference>
<reference evidence="2 3" key="1">
    <citation type="submission" date="2018-01" db="EMBL/GenBank/DDBJ databases">
        <title>Draft genome sequence of Nonomuraea sp. KC333.</title>
        <authorList>
            <person name="Sahin N."/>
            <person name="Saygin H."/>
            <person name="Ay H."/>
        </authorList>
    </citation>
    <scope>NUCLEOTIDE SEQUENCE [LARGE SCALE GENOMIC DNA]</scope>
    <source>
        <strain evidence="2 3">KC333</strain>
    </source>
</reference>
<dbReference type="PRINTS" id="PR00420">
    <property type="entry name" value="RNGMNOXGNASE"/>
</dbReference>
<feature type="domain" description="FAD-binding" evidence="1">
    <location>
        <begin position="5"/>
        <end position="324"/>
    </location>
</feature>
<dbReference type="EMBL" id="POUD01000144">
    <property type="protein sequence ID" value="PZG13854.1"/>
    <property type="molecule type" value="Genomic_DNA"/>
</dbReference>
<proteinExistence type="predicted"/>
<dbReference type="AlphaFoldDB" id="A0A2W2FEG2"/>
<dbReference type="Pfam" id="PF01494">
    <property type="entry name" value="FAD_binding_3"/>
    <property type="match status" value="1"/>
</dbReference>
<evidence type="ECO:0000313" key="3">
    <source>
        <dbReference type="Proteomes" id="UP000249304"/>
    </source>
</evidence>
<sequence length="405" mass="43133">MAGNYDVIVVGARCAGASVAMLLARAGQRVLLVDRAGFPSDTISTHLIHAPGVAALTRWGLAEQLAASGCPPIHQYRLNFGPFTIAGAPLPDPSGVAVAYSPRRTVLDKMLLDAAAKAGAEVREKVSVQELIVENGRVTGVRGRETGNGGALIAERAGLVIGADGRHSMVAEAVGSDRYREQPAGNVSYYAYWSDLPTSEWNVYMAPGRAVGMMPTHDGLTTVLVAAQIADMRDFRDDIEGNYLAEMRKLPGFDDWGSKATRVSRFSGTALPGFYRKPYGPGWALVGDAGYERDACTAQGITNAFQHAELLAEAWLSVQSGEQSFDEAMGGYQSTRDEQTLPAFDLACDLATLAPPPPGMATLLEKTAKSPQASREFLSAIAGTMPVNDFFSVENTSRIMAEVAQ</sequence>
<comment type="caution">
    <text evidence="2">The sequence shown here is derived from an EMBL/GenBank/DDBJ whole genome shotgun (WGS) entry which is preliminary data.</text>
</comment>
<evidence type="ECO:0000313" key="2">
    <source>
        <dbReference type="EMBL" id="PZG13854.1"/>
    </source>
</evidence>
<evidence type="ECO:0000259" key="1">
    <source>
        <dbReference type="Pfam" id="PF01494"/>
    </source>
</evidence>
<name>A0A2W2FEG2_9ACTN</name>
<gene>
    <name evidence="2" type="ORF">C1J01_28745</name>
</gene>
<dbReference type="Proteomes" id="UP000249304">
    <property type="component" value="Unassembled WGS sequence"/>
</dbReference>
<dbReference type="RefSeq" id="WP_111182107.1">
    <property type="nucleotide sequence ID" value="NZ_POUD01000144.1"/>
</dbReference>
<dbReference type="InterPro" id="IPR036188">
    <property type="entry name" value="FAD/NAD-bd_sf"/>
</dbReference>
<dbReference type="InterPro" id="IPR002938">
    <property type="entry name" value="FAD-bd"/>
</dbReference>
<dbReference type="OrthoDB" id="103324at2"/>
<accession>A0A2W2FEG2</accession>
<keyword evidence="3" id="KW-1185">Reference proteome</keyword>
<dbReference type="PANTHER" id="PTHR42685">
    <property type="entry name" value="GERANYLGERANYL DIPHOSPHATE REDUCTASE"/>
    <property type="match status" value="1"/>
</dbReference>
<organism evidence="2 3">
    <name type="scientific">Nonomuraea aridisoli</name>
    <dbReference type="NCBI Taxonomy" id="2070368"/>
    <lineage>
        <taxon>Bacteria</taxon>
        <taxon>Bacillati</taxon>
        <taxon>Actinomycetota</taxon>
        <taxon>Actinomycetes</taxon>
        <taxon>Streptosporangiales</taxon>
        <taxon>Streptosporangiaceae</taxon>
        <taxon>Nonomuraea</taxon>
    </lineage>
</organism>
<dbReference type="InterPro" id="IPR050407">
    <property type="entry name" value="Geranylgeranyl_reductase"/>
</dbReference>